<dbReference type="CDD" id="cd02037">
    <property type="entry name" value="Mrp_NBP35"/>
    <property type="match status" value="1"/>
</dbReference>
<dbReference type="GO" id="GO:0016226">
    <property type="term" value="P:iron-sulfur cluster assembly"/>
    <property type="evidence" value="ECO:0007669"/>
    <property type="project" value="InterPro"/>
</dbReference>
<evidence type="ECO:0000313" key="8">
    <source>
        <dbReference type="EMBL" id="CRK90798.1"/>
    </source>
</evidence>
<keyword evidence="3" id="KW-0547">Nucleotide-binding</keyword>
<comment type="similarity">
    <text evidence="7">Belongs to the Mrp/NBP35 ATP-binding proteins family.</text>
</comment>
<evidence type="ECO:0000256" key="4">
    <source>
        <dbReference type="ARBA" id="ARBA00022840"/>
    </source>
</evidence>
<dbReference type="AlphaFoldDB" id="A0A1J1HWA8"/>
<dbReference type="GO" id="GO:0032981">
    <property type="term" value="P:mitochondrial respiratory chain complex I assembly"/>
    <property type="evidence" value="ECO:0007669"/>
    <property type="project" value="TreeGrafter"/>
</dbReference>
<protein>
    <submittedName>
        <fullName evidence="8">CLUMA_CG004488, isoform A</fullName>
    </submittedName>
</protein>
<sequence length="309" mass="33820">MLKTAIRNIGIVQGLKQFYSSSSTVISRKPDQRQVELMARSLPHRKKLKDVGNIIVVASGKGGVGKTTTAVNLAISLSLEGKSVGILDGDIFGPTVPLMMNLKEMPLTDENNMMIPLVNYGIKCLSMGLLMEDSSAVVWRGPLVMSALQRLLKGAAWGPLDILIVDTPPGTGDVHLSLSQNVPLSGVILVSTPQTAALNVTKRGADMYKTLKVPIIGIVENMSYVICENCKHKNVLYNNAIDDFSKEMNIDVIGKVPLEKEIIKCCEAGTPSCIKYPDSSFSESYRHISKYIIKYLEEFDTIIANYKNK</sequence>
<evidence type="ECO:0000313" key="9">
    <source>
        <dbReference type="Proteomes" id="UP000183832"/>
    </source>
</evidence>
<dbReference type="Gene3D" id="3.40.50.300">
    <property type="entry name" value="P-loop containing nucleotide triphosphate hydrolases"/>
    <property type="match status" value="1"/>
</dbReference>
<name>A0A1J1HWA8_9DIPT</name>
<evidence type="ECO:0000256" key="6">
    <source>
        <dbReference type="ARBA" id="ARBA00023014"/>
    </source>
</evidence>
<evidence type="ECO:0000256" key="1">
    <source>
        <dbReference type="ARBA" id="ARBA00022485"/>
    </source>
</evidence>
<organism evidence="8 9">
    <name type="scientific">Clunio marinus</name>
    <dbReference type="NCBI Taxonomy" id="568069"/>
    <lineage>
        <taxon>Eukaryota</taxon>
        <taxon>Metazoa</taxon>
        <taxon>Ecdysozoa</taxon>
        <taxon>Arthropoda</taxon>
        <taxon>Hexapoda</taxon>
        <taxon>Insecta</taxon>
        <taxon>Pterygota</taxon>
        <taxon>Neoptera</taxon>
        <taxon>Endopterygota</taxon>
        <taxon>Diptera</taxon>
        <taxon>Nematocera</taxon>
        <taxon>Chironomoidea</taxon>
        <taxon>Chironomidae</taxon>
        <taxon>Clunio</taxon>
    </lineage>
</organism>
<dbReference type="GO" id="GO:0046872">
    <property type="term" value="F:metal ion binding"/>
    <property type="evidence" value="ECO:0007669"/>
    <property type="project" value="UniProtKB-KW"/>
</dbReference>
<keyword evidence="1" id="KW-0004">4Fe-4S</keyword>
<dbReference type="InterPro" id="IPR019591">
    <property type="entry name" value="Mrp/NBP35_ATP-bd"/>
</dbReference>
<evidence type="ECO:0000256" key="5">
    <source>
        <dbReference type="ARBA" id="ARBA00023004"/>
    </source>
</evidence>
<accession>A0A1J1HWA8</accession>
<dbReference type="PANTHER" id="PTHR42961:SF2">
    <property type="entry name" value="IRON-SULFUR PROTEIN NUBPL"/>
    <property type="match status" value="1"/>
</dbReference>
<reference evidence="8 9" key="1">
    <citation type="submission" date="2015-04" db="EMBL/GenBank/DDBJ databases">
        <authorList>
            <person name="Syromyatnikov M.Y."/>
            <person name="Popov V.N."/>
        </authorList>
    </citation>
    <scope>NUCLEOTIDE SEQUENCE [LARGE SCALE GENOMIC DNA]</scope>
</reference>
<evidence type="ECO:0000256" key="3">
    <source>
        <dbReference type="ARBA" id="ARBA00022741"/>
    </source>
</evidence>
<dbReference type="InterPro" id="IPR033756">
    <property type="entry name" value="YlxH/NBP35"/>
</dbReference>
<dbReference type="EMBL" id="CVRI01000020">
    <property type="protein sequence ID" value="CRK90798.1"/>
    <property type="molecule type" value="Genomic_DNA"/>
</dbReference>
<keyword evidence="4" id="KW-0067">ATP-binding</keyword>
<dbReference type="FunFam" id="3.40.50.300:FF:001278">
    <property type="entry name" value="Iron-sulfur cluster carrier protein"/>
    <property type="match status" value="1"/>
</dbReference>
<keyword evidence="2" id="KW-0479">Metal-binding</keyword>
<dbReference type="GO" id="GO:0005739">
    <property type="term" value="C:mitochondrion"/>
    <property type="evidence" value="ECO:0007669"/>
    <property type="project" value="TreeGrafter"/>
</dbReference>
<dbReference type="Proteomes" id="UP000183832">
    <property type="component" value="Unassembled WGS sequence"/>
</dbReference>
<dbReference type="STRING" id="568069.A0A1J1HWA8"/>
<dbReference type="InterPro" id="IPR044304">
    <property type="entry name" value="NUBPL-like"/>
</dbReference>
<dbReference type="GO" id="GO:0051539">
    <property type="term" value="F:4 iron, 4 sulfur cluster binding"/>
    <property type="evidence" value="ECO:0007669"/>
    <property type="project" value="UniProtKB-KW"/>
</dbReference>
<dbReference type="Pfam" id="PF10609">
    <property type="entry name" value="ParA"/>
    <property type="match status" value="1"/>
</dbReference>
<dbReference type="PANTHER" id="PTHR42961">
    <property type="entry name" value="IRON-SULFUR PROTEIN NUBPL"/>
    <property type="match status" value="1"/>
</dbReference>
<keyword evidence="5" id="KW-0408">Iron</keyword>
<dbReference type="GO" id="GO:0140663">
    <property type="term" value="F:ATP-dependent FeS chaperone activity"/>
    <property type="evidence" value="ECO:0007669"/>
    <property type="project" value="InterPro"/>
</dbReference>
<evidence type="ECO:0000256" key="2">
    <source>
        <dbReference type="ARBA" id="ARBA00022723"/>
    </source>
</evidence>
<dbReference type="SUPFAM" id="SSF52540">
    <property type="entry name" value="P-loop containing nucleoside triphosphate hydrolases"/>
    <property type="match status" value="1"/>
</dbReference>
<gene>
    <name evidence="8" type="ORF">CLUMA_CG004488</name>
</gene>
<dbReference type="InterPro" id="IPR027417">
    <property type="entry name" value="P-loop_NTPase"/>
</dbReference>
<dbReference type="GO" id="GO:0005524">
    <property type="term" value="F:ATP binding"/>
    <property type="evidence" value="ECO:0007669"/>
    <property type="project" value="UniProtKB-KW"/>
</dbReference>
<keyword evidence="9" id="KW-1185">Reference proteome</keyword>
<evidence type="ECO:0000256" key="7">
    <source>
        <dbReference type="ARBA" id="ARBA00024036"/>
    </source>
</evidence>
<keyword evidence="6" id="KW-0411">Iron-sulfur</keyword>
<dbReference type="HAMAP" id="MF_02040">
    <property type="entry name" value="Mrp_NBP35"/>
    <property type="match status" value="1"/>
</dbReference>
<proteinExistence type="inferred from homology"/>
<dbReference type="OrthoDB" id="1741334at2759"/>